<dbReference type="InterPro" id="IPR001267">
    <property type="entry name" value="Thymidine_kinase"/>
</dbReference>
<keyword evidence="5 8" id="KW-0547">Nucleotide-binding</keyword>
<dbReference type="Gene3D" id="3.40.50.300">
    <property type="entry name" value="P-loop containing nucleotide triphosphate hydrolases"/>
    <property type="match status" value="1"/>
</dbReference>
<evidence type="ECO:0000313" key="14">
    <source>
        <dbReference type="Proteomes" id="UP000184731"/>
    </source>
</evidence>
<keyword evidence="3 8" id="KW-0237">DNA synthesis</keyword>
<comment type="subunit">
    <text evidence="8">Homotetramer.</text>
</comment>
<dbReference type="HAMAP" id="MF_00124">
    <property type="entry name" value="Thymidine_kinase"/>
    <property type="match status" value="1"/>
</dbReference>
<evidence type="ECO:0000256" key="12">
    <source>
        <dbReference type="RuleBase" id="RU004165"/>
    </source>
</evidence>
<dbReference type="Proteomes" id="UP000184731">
    <property type="component" value="Chromosome"/>
</dbReference>
<dbReference type="GO" id="GO:0046104">
    <property type="term" value="P:thymidine metabolic process"/>
    <property type="evidence" value="ECO:0007669"/>
    <property type="project" value="TreeGrafter"/>
</dbReference>
<feature type="binding site" evidence="8">
    <location>
        <begin position="88"/>
        <end position="91"/>
    </location>
    <ligand>
        <name>ATP</name>
        <dbReference type="ChEBI" id="CHEBI:30616"/>
    </ligand>
</feature>
<dbReference type="AlphaFoldDB" id="A0A1L4D0A1"/>
<evidence type="ECO:0000256" key="10">
    <source>
        <dbReference type="PIRSR" id="PIRSR035805-2"/>
    </source>
</evidence>
<feature type="binding site" evidence="8">
    <location>
        <position position="180"/>
    </location>
    <ligand>
        <name>Zn(2+)</name>
        <dbReference type="ChEBI" id="CHEBI:29105"/>
    </ligand>
</feature>
<feature type="binding site" evidence="10">
    <location>
        <begin position="165"/>
        <end position="168"/>
    </location>
    <ligand>
        <name>substrate</name>
    </ligand>
</feature>
<comment type="catalytic activity">
    <reaction evidence="8 11">
        <text>thymidine + ATP = dTMP + ADP + H(+)</text>
        <dbReference type="Rhea" id="RHEA:19129"/>
        <dbReference type="ChEBI" id="CHEBI:15378"/>
        <dbReference type="ChEBI" id="CHEBI:17748"/>
        <dbReference type="ChEBI" id="CHEBI:30616"/>
        <dbReference type="ChEBI" id="CHEBI:63528"/>
        <dbReference type="ChEBI" id="CHEBI:456216"/>
        <dbReference type="EC" id="2.7.1.21"/>
    </reaction>
</comment>
<keyword evidence="6 8" id="KW-0418">Kinase</keyword>
<reference evidence="13 14" key="1">
    <citation type="submission" date="2016-10" db="EMBL/GenBank/DDBJ databases">
        <title>Silvanigrella aquatica sp. nov., isolated from a freshwater lake located in the Black Forest, Germany, description of Silvanigrellaceae fam. nov., Silvanigrellales ord. nov., reclassification of the order Bdellovibrionales in the class Oligoflexia, reclassification of the families Bacteriovoracaceae and Halobacteriovoraceae in the new order Bacteriovoracales ord. nov., and reclassification of the family Pseudobacteriovoracaceae in the order Oligoflexiales.</title>
        <authorList>
            <person name="Hahn M.W."/>
            <person name="Schmidt J."/>
            <person name="Koll U."/>
            <person name="Rohde M."/>
            <person name="Verbag S."/>
            <person name="Pitt A."/>
            <person name="Nakai R."/>
            <person name="Naganuma T."/>
            <person name="Lang E."/>
        </authorList>
    </citation>
    <scope>NUCLEOTIDE SEQUENCE [LARGE SCALE GENOMIC DNA]</scope>
    <source>
        <strain evidence="13 14">MWH-Nonnen-W8red</strain>
    </source>
</reference>
<keyword evidence="8" id="KW-0963">Cytoplasm</keyword>
<evidence type="ECO:0000256" key="8">
    <source>
        <dbReference type="HAMAP-Rule" id="MF_00124"/>
    </source>
</evidence>
<feature type="binding site" evidence="8">
    <location>
        <begin position="15"/>
        <end position="22"/>
    </location>
    <ligand>
        <name>ATP</name>
        <dbReference type="ChEBI" id="CHEBI:30616"/>
    </ligand>
</feature>
<keyword evidence="8" id="KW-0479">Metal-binding</keyword>
<sequence length="184" mass="20935">MLRKNDNGVLEVICGCMFSGKTEELIRVLKRAIIAKQKVLVFKHASDIRYSHEELYSHNGQKITSHLISNTKEIFSLDLDEVDVIGIDEAQFFSDDILEHVELLMEKGIRVIAAGLDLDYRRKPFGCMPQLLAMANKVTKLSAICVQCNDEAHYSQRLIHNNQIVLVGAADSYEPRCRKHHKIT</sequence>
<dbReference type="GO" id="GO:0005829">
    <property type="term" value="C:cytosol"/>
    <property type="evidence" value="ECO:0007669"/>
    <property type="project" value="TreeGrafter"/>
</dbReference>
<comment type="subcellular location">
    <subcellularLocation>
        <location evidence="8">Cytoplasm</location>
    </subcellularLocation>
</comment>
<dbReference type="Gene3D" id="3.30.60.20">
    <property type="match status" value="1"/>
</dbReference>
<evidence type="ECO:0000256" key="9">
    <source>
        <dbReference type="PIRSR" id="PIRSR035805-1"/>
    </source>
</evidence>
<evidence type="ECO:0000256" key="1">
    <source>
        <dbReference type="ARBA" id="ARBA00007587"/>
    </source>
</evidence>
<feature type="binding site" evidence="10">
    <location>
        <position position="173"/>
    </location>
    <ligand>
        <name>substrate</name>
    </ligand>
</feature>
<dbReference type="GO" id="GO:0005524">
    <property type="term" value="F:ATP binding"/>
    <property type="evidence" value="ECO:0007669"/>
    <property type="project" value="UniProtKB-UniRule"/>
</dbReference>
<dbReference type="EMBL" id="CP017834">
    <property type="protein sequence ID" value="APJ03619.1"/>
    <property type="molecule type" value="Genomic_DNA"/>
</dbReference>
<evidence type="ECO:0000256" key="4">
    <source>
        <dbReference type="ARBA" id="ARBA00022679"/>
    </source>
</evidence>
<evidence type="ECO:0000256" key="6">
    <source>
        <dbReference type="ARBA" id="ARBA00022777"/>
    </source>
</evidence>
<proteinExistence type="inferred from homology"/>
<evidence type="ECO:0000256" key="11">
    <source>
        <dbReference type="RuleBase" id="RU000544"/>
    </source>
</evidence>
<dbReference type="OrthoDB" id="5291474at2"/>
<evidence type="ECO:0000256" key="2">
    <source>
        <dbReference type="ARBA" id="ARBA00012118"/>
    </source>
</evidence>
<dbReference type="RefSeq" id="WP_148697358.1">
    <property type="nucleotide sequence ID" value="NZ_CP017834.1"/>
</dbReference>
<protein>
    <recommendedName>
        <fullName evidence="2 8">Thymidine kinase</fullName>
        <ecNumber evidence="2 8">2.7.1.21</ecNumber>
    </recommendedName>
</protein>
<name>A0A1L4D0A1_9BACT</name>
<accession>A0A1L4D0A1</accession>
<dbReference type="GO" id="GO:0071897">
    <property type="term" value="P:DNA biosynthetic process"/>
    <property type="evidence" value="ECO:0007669"/>
    <property type="project" value="UniProtKB-KW"/>
</dbReference>
<dbReference type="NCBIfam" id="NF003296">
    <property type="entry name" value="PRK04296.1-1"/>
    <property type="match status" value="1"/>
</dbReference>
<keyword evidence="4 8" id="KW-0808">Transferase</keyword>
<dbReference type="Pfam" id="PF00265">
    <property type="entry name" value="TK"/>
    <property type="match status" value="1"/>
</dbReference>
<dbReference type="EC" id="2.7.1.21" evidence="2 8"/>
<dbReference type="PANTHER" id="PTHR11441">
    <property type="entry name" value="THYMIDINE KINASE"/>
    <property type="match status" value="1"/>
</dbReference>
<keyword evidence="8" id="KW-0862">Zinc</keyword>
<evidence type="ECO:0000256" key="7">
    <source>
        <dbReference type="ARBA" id="ARBA00022840"/>
    </source>
</evidence>
<keyword evidence="14" id="KW-1185">Reference proteome</keyword>
<dbReference type="PANTHER" id="PTHR11441:SF0">
    <property type="entry name" value="THYMIDINE KINASE, CYTOSOLIC"/>
    <property type="match status" value="1"/>
</dbReference>
<keyword evidence="7 8" id="KW-0067">ATP-binding</keyword>
<comment type="similarity">
    <text evidence="1 8 12">Belongs to the thymidine kinase family.</text>
</comment>
<feature type="binding site" evidence="8">
    <location>
        <position position="148"/>
    </location>
    <ligand>
        <name>Zn(2+)</name>
        <dbReference type="ChEBI" id="CHEBI:29105"/>
    </ligand>
</feature>
<dbReference type="SUPFAM" id="SSF57716">
    <property type="entry name" value="Glucocorticoid receptor-like (DNA-binding domain)"/>
    <property type="match status" value="1"/>
</dbReference>
<dbReference type="PIRSF" id="PIRSF035805">
    <property type="entry name" value="TK_cell"/>
    <property type="match status" value="1"/>
</dbReference>
<dbReference type="PROSITE" id="PS00603">
    <property type="entry name" value="TK_CELLULAR_TYPE"/>
    <property type="match status" value="1"/>
</dbReference>
<dbReference type="GO" id="GO:0004797">
    <property type="term" value="F:thymidine kinase activity"/>
    <property type="evidence" value="ECO:0007669"/>
    <property type="project" value="UniProtKB-UniRule"/>
</dbReference>
<gene>
    <name evidence="8" type="primary">tdk</name>
    <name evidence="13" type="ORF">AXG55_06745</name>
</gene>
<dbReference type="SUPFAM" id="SSF52540">
    <property type="entry name" value="P-loop containing nucleoside triphosphate hydrolases"/>
    <property type="match status" value="1"/>
</dbReference>
<feature type="binding site" evidence="8">
    <location>
        <position position="177"/>
    </location>
    <ligand>
        <name>Zn(2+)</name>
        <dbReference type="ChEBI" id="CHEBI:29105"/>
    </ligand>
</feature>
<dbReference type="InterPro" id="IPR027417">
    <property type="entry name" value="P-loop_NTPase"/>
</dbReference>
<feature type="active site" description="Proton acceptor" evidence="8 9">
    <location>
        <position position="89"/>
    </location>
</feature>
<evidence type="ECO:0000256" key="3">
    <source>
        <dbReference type="ARBA" id="ARBA00022634"/>
    </source>
</evidence>
<evidence type="ECO:0000256" key="5">
    <source>
        <dbReference type="ARBA" id="ARBA00022741"/>
    </source>
</evidence>
<dbReference type="InterPro" id="IPR020633">
    <property type="entry name" value="Thymidine_kinase_CS"/>
</dbReference>
<dbReference type="STRING" id="1915309.AXG55_06745"/>
<evidence type="ECO:0000313" key="13">
    <source>
        <dbReference type="EMBL" id="APJ03619.1"/>
    </source>
</evidence>
<feature type="binding site" evidence="8">
    <location>
        <position position="145"/>
    </location>
    <ligand>
        <name>Zn(2+)</name>
        <dbReference type="ChEBI" id="CHEBI:29105"/>
    </ligand>
</feature>
<dbReference type="GO" id="GO:0008270">
    <property type="term" value="F:zinc ion binding"/>
    <property type="evidence" value="ECO:0007669"/>
    <property type="project" value="UniProtKB-UniRule"/>
</dbReference>
<dbReference type="KEGG" id="saqi:AXG55_06745"/>
<organism evidence="13 14">
    <name type="scientific">Silvanigrella aquatica</name>
    <dbReference type="NCBI Taxonomy" id="1915309"/>
    <lineage>
        <taxon>Bacteria</taxon>
        <taxon>Pseudomonadati</taxon>
        <taxon>Bdellovibrionota</taxon>
        <taxon>Oligoflexia</taxon>
        <taxon>Silvanigrellales</taxon>
        <taxon>Silvanigrellaceae</taxon>
        <taxon>Silvanigrella</taxon>
    </lineage>
</organism>